<evidence type="ECO:0000313" key="1">
    <source>
        <dbReference type="EMBL" id="RKD26816.1"/>
    </source>
</evidence>
<dbReference type="OrthoDB" id="2880068at2"/>
<comment type="caution">
    <text evidence="1">The sequence shown here is derived from an EMBL/GenBank/DDBJ whole genome shotgun (WGS) entry which is preliminary data.</text>
</comment>
<dbReference type="EMBL" id="MCHY01000002">
    <property type="protein sequence ID" value="RKD26816.1"/>
    <property type="molecule type" value="Genomic_DNA"/>
</dbReference>
<gene>
    <name evidence="1" type="ORF">BEP19_16610</name>
</gene>
<proteinExistence type="predicted"/>
<name>A0A419SQR1_9BACL</name>
<protein>
    <submittedName>
        <fullName evidence="1">Uncharacterized protein</fullName>
    </submittedName>
</protein>
<accession>A0A419SQR1</accession>
<keyword evidence="2" id="KW-1185">Reference proteome</keyword>
<evidence type="ECO:0000313" key="2">
    <source>
        <dbReference type="Proteomes" id="UP000284219"/>
    </source>
</evidence>
<dbReference type="Proteomes" id="UP000284219">
    <property type="component" value="Unassembled WGS sequence"/>
</dbReference>
<reference evidence="1 2" key="1">
    <citation type="submission" date="2016-08" db="EMBL/GenBank/DDBJ databases">
        <title>Novel Firmicute Genomes.</title>
        <authorList>
            <person name="Poppleton D.I."/>
            <person name="Gribaldo S."/>
        </authorList>
    </citation>
    <scope>NUCLEOTIDE SEQUENCE [LARGE SCALE GENOMIC DNA]</scope>
    <source>
        <strain evidence="1 2">RAOx-1</strain>
    </source>
</reference>
<sequence>MIYLQPQFRNDQGEILNVVNTKGKAVGYLSYMYREQGDLYVLGQLDDEGEKQNFLDVTTHFIDGLRQSVVSEDAVDPYVCIYVGGQTLDLEETEKEEDE</sequence>
<organism evidence="1 2">
    <name type="scientific">Ammoniphilus oxalaticus</name>
    <dbReference type="NCBI Taxonomy" id="66863"/>
    <lineage>
        <taxon>Bacteria</taxon>
        <taxon>Bacillati</taxon>
        <taxon>Bacillota</taxon>
        <taxon>Bacilli</taxon>
        <taxon>Bacillales</taxon>
        <taxon>Paenibacillaceae</taxon>
        <taxon>Aneurinibacillus group</taxon>
        <taxon>Ammoniphilus</taxon>
    </lineage>
</organism>
<dbReference type="AlphaFoldDB" id="A0A419SQR1"/>
<dbReference type="RefSeq" id="WP_120188102.1">
    <property type="nucleotide sequence ID" value="NZ_MCHY01000002.1"/>
</dbReference>